<evidence type="ECO:0000313" key="1">
    <source>
        <dbReference type="EMBL" id="KKL62150.1"/>
    </source>
</evidence>
<gene>
    <name evidence="1" type="ORF">LCGC14_2188060</name>
</gene>
<accession>A0A0F9FXR6</accession>
<comment type="caution">
    <text evidence="1">The sequence shown here is derived from an EMBL/GenBank/DDBJ whole genome shotgun (WGS) entry which is preliminary data.</text>
</comment>
<reference evidence="1" key="1">
    <citation type="journal article" date="2015" name="Nature">
        <title>Complex archaea that bridge the gap between prokaryotes and eukaryotes.</title>
        <authorList>
            <person name="Spang A."/>
            <person name="Saw J.H."/>
            <person name="Jorgensen S.L."/>
            <person name="Zaremba-Niedzwiedzka K."/>
            <person name="Martijn J."/>
            <person name="Lind A.E."/>
            <person name="van Eijk R."/>
            <person name="Schleper C."/>
            <person name="Guy L."/>
            <person name="Ettema T.J."/>
        </authorList>
    </citation>
    <scope>NUCLEOTIDE SEQUENCE</scope>
</reference>
<protein>
    <submittedName>
        <fullName evidence="1">Uncharacterized protein</fullName>
    </submittedName>
</protein>
<name>A0A0F9FXR6_9ZZZZ</name>
<dbReference type="AlphaFoldDB" id="A0A0F9FXR6"/>
<organism evidence="1">
    <name type="scientific">marine sediment metagenome</name>
    <dbReference type="NCBI Taxonomy" id="412755"/>
    <lineage>
        <taxon>unclassified sequences</taxon>
        <taxon>metagenomes</taxon>
        <taxon>ecological metagenomes</taxon>
    </lineage>
</organism>
<dbReference type="EMBL" id="LAZR01028582">
    <property type="protein sequence ID" value="KKL62150.1"/>
    <property type="molecule type" value="Genomic_DNA"/>
</dbReference>
<sequence length="74" mass="8342">MLYLRNTTADIKETKWNTWHIGEPLKLSEKPAKVMTFQADGDELTIILEALRKFSRVSKAINALVEIPTDPADG</sequence>
<proteinExistence type="predicted"/>